<dbReference type="GeneID" id="55973545"/>
<dbReference type="RefSeq" id="XP_035320982.1">
    <property type="nucleotide sequence ID" value="XM_035469287.1"/>
</dbReference>
<feature type="chain" id="PRO_5040231697" description="Hypersensitive response-inducing protein" evidence="2">
    <location>
        <begin position="18"/>
        <end position="137"/>
    </location>
</feature>
<feature type="region of interest" description="Disordered" evidence="1">
    <location>
        <begin position="115"/>
        <end position="137"/>
    </location>
</feature>
<evidence type="ECO:0000313" key="3">
    <source>
        <dbReference type="EMBL" id="KAF4122330.1"/>
    </source>
</evidence>
<dbReference type="EMBL" id="JAANYQ010000009">
    <property type="protein sequence ID" value="KAF4122330.1"/>
    <property type="molecule type" value="Genomic_DNA"/>
</dbReference>
<keyword evidence="4" id="KW-1185">Reference proteome</keyword>
<proteinExistence type="predicted"/>
<accession>A0A9P5D407</accession>
<evidence type="ECO:0000256" key="1">
    <source>
        <dbReference type="SAM" id="MobiDB-lite"/>
    </source>
</evidence>
<feature type="signal peptide" evidence="2">
    <location>
        <begin position="1"/>
        <end position="17"/>
    </location>
</feature>
<dbReference type="Proteomes" id="UP000749293">
    <property type="component" value="Unassembled WGS sequence"/>
</dbReference>
<comment type="caution">
    <text evidence="3">The sequence shown here is derived from an EMBL/GenBank/DDBJ whole genome shotgun (WGS) entry which is preliminary data.</text>
</comment>
<organism evidence="3 4">
    <name type="scientific">Geosmithia morbida</name>
    <dbReference type="NCBI Taxonomy" id="1094350"/>
    <lineage>
        <taxon>Eukaryota</taxon>
        <taxon>Fungi</taxon>
        <taxon>Dikarya</taxon>
        <taxon>Ascomycota</taxon>
        <taxon>Pezizomycotina</taxon>
        <taxon>Sordariomycetes</taxon>
        <taxon>Hypocreomycetidae</taxon>
        <taxon>Hypocreales</taxon>
        <taxon>Bionectriaceae</taxon>
        <taxon>Geosmithia</taxon>
    </lineage>
</organism>
<name>A0A9P5D407_9HYPO</name>
<reference evidence="3" key="1">
    <citation type="submission" date="2020-03" db="EMBL/GenBank/DDBJ databases">
        <title>Site-based positive gene gene selection in Geosmithia morbida across the United States reveals a broad range of putative effectors and factors for local host and environmental adapation.</title>
        <authorList>
            <person name="Onufrak A."/>
            <person name="Murdoch R.W."/>
            <person name="Gazis R."/>
            <person name="Huff M."/>
            <person name="Staton M."/>
            <person name="Klingeman W."/>
            <person name="Hadziabdic D."/>
        </authorList>
    </citation>
    <scope>NUCLEOTIDE SEQUENCE</scope>
    <source>
        <strain evidence="3">1262</strain>
    </source>
</reference>
<evidence type="ECO:0000256" key="2">
    <source>
        <dbReference type="SAM" id="SignalP"/>
    </source>
</evidence>
<keyword evidence="2" id="KW-0732">Signal</keyword>
<evidence type="ECO:0008006" key="5">
    <source>
        <dbReference type="Google" id="ProtNLM"/>
    </source>
</evidence>
<dbReference type="OrthoDB" id="3679184at2759"/>
<evidence type="ECO:0000313" key="4">
    <source>
        <dbReference type="Proteomes" id="UP000749293"/>
    </source>
</evidence>
<protein>
    <recommendedName>
        <fullName evidence="5">Hypersensitive response-inducing protein</fullName>
    </recommendedName>
</protein>
<gene>
    <name evidence="3" type="ORF">GMORB2_7322</name>
</gene>
<sequence length="137" mass="14333">MKFSIVAVLSAAAAVSALPVFEVSDFSASCIPHSSQCSYAFNVIRPGNGEVTPIKCSSLTTSDGTLPAVKEGTCKDSSRTFSVTRILAGLHLTVSQPVTPSSNLTGSYTIPQSQLVTSTEPNAEVQSYNGPTSFRLD</sequence>
<dbReference type="AlphaFoldDB" id="A0A9P5D407"/>